<dbReference type="NCBIfam" id="TIGR01727">
    <property type="entry name" value="oligo_HPY"/>
    <property type="match status" value="1"/>
</dbReference>
<dbReference type="GO" id="GO:0005886">
    <property type="term" value="C:plasma membrane"/>
    <property type="evidence" value="ECO:0007669"/>
    <property type="project" value="UniProtKB-SubCell"/>
</dbReference>
<dbReference type="InterPro" id="IPR027417">
    <property type="entry name" value="P-loop_NTPase"/>
</dbReference>
<dbReference type="STRING" id="1962155.B1813_21855"/>
<dbReference type="GO" id="GO:0016887">
    <property type="term" value="F:ATP hydrolysis activity"/>
    <property type="evidence" value="ECO:0007669"/>
    <property type="project" value="InterPro"/>
</dbReference>
<evidence type="ECO:0000256" key="3">
    <source>
        <dbReference type="ARBA" id="ARBA00022448"/>
    </source>
</evidence>
<reference evidence="9 10" key="1">
    <citation type="submission" date="2017-02" db="EMBL/GenBank/DDBJ databases">
        <title>Draft genome of Saccharomonospora sp. 154.</title>
        <authorList>
            <person name="Alonso-Carmona G.S."/>
            <person name="De La Haba R."/>
            <person name="Vera-Gargallo B."/>
            <person name="Sandoval-Trujillo A.H."/>
            <person name="Ramirez-Duran N."/>
            <person name="Ventosa A."/>
        </authorList>
    </citation>
    <scope>NUCLEOTIDE SEQUENCE [LARGE SCALE GENOMIC DNA]</scope>
    <source>
        <strain evidence="9 10">LRS4.154</strain>
    </source>
</reference>
<dbReference type="CDD" id="cd03257">
    <property type="entry name" value="ABC_NikE_OppD_transporters"/>
    <property type="match status" value="1"/>
</dbReference>
<evidence type="ECO:0000256" key="1">
    <source>
        <dbReference type="ARBA" id="ARBA00004202"/>
    </source>
</evidence>
<evidence type="ECO:0000259" key="8">
    <source>
        <dbReference type="PROSITE" id="PS50893"/>
    </source>
</evidence>
<dbReference type="InterPro" id="IPR003439">
    <property type="entry name" value="ABC_transporter-like_ATP-bd"/>
</dbReference>
<evidence type="ECO:0000256" key="4">
    <source>
        <dbReference type="ARBA" id="ARBA00022475"/>
    </source>
</evidence>
<comment type="similarity">
    <text evidence="2">Belongs to the ABC transporter superfamily.</text>
</comment>
<keyword evidence="6 9" id="KW-0067">ATP-binding</keyword>
<dbReference type="PROSITE" id="PS50893">
    <property type="entry name" value="ABC_TRANSPORTER_2"/>
    <property type="match status" value="1"/>
</dbReference>
<dbReference type="PANTHER" id="PTHR43297:SF2">
    <property type="entry name" value="DIPEPTIDE TRANSPORT ATP-BINDING PROTEIN DPPD"/>
    <property type="match status" value="1"/>
</dbReference>
<comment type="subcellular location">
    <subcellularLocation>
        <location evidence="1">Cell membrane</location>
        <topology evidence="1">Peripheral membrane protein</topology>
    </subcellularLocation>
</comment>
<gene>
    <name evidence="9" type="ORF">B1813_21855</name>
</gene>
<evidence type="ECO:0000256" key="6">
    <source>
        <dbReference type="ARBA" id="ARBA00022840"/>
    </source>
</evidence>
<sequence length="329" mass="35523">MNTLLEVSDLAVAFGDVRAVRGVSFDLDEGETLAIVGESGSGKSLSSLAVLGLLPAQARVAGGTVRWDGRDLLTMPDDELRRLRGEELAIIFQDPLSALNPSLTVGYQIGEMFRRRRGASREEARRRAVEAMAEVGIPDAGRRAGQYPHEFSGGMRQRVMIAMALALEPRLLIADEPTTALDVTVQAQILRLLRTRQQQGLAMIIISHDLGVVARTARRVVVLYAGRAVESGTVAELYDRPAHPYTVGLMAASPSAHDPDRPPRPIDGLPPDITAPPGGCAFHPRCPLARERCRTTEPELRTVAPGRTSACHFAEEVLTRAGTTTDARA</sequence>
<protein>
    <submittedName>
        <fullName evidence="9">Methionine ABC transporter ATP-binding protein</fullName>
    </submittedName>
</protein>
<dbReference type="SMART" id="SM00382">
    <property type="entry name" value="AAA"/>
    <property type="match status" value="1"/>
</dbReference>
<dbReference type="PROSITE" id="PS00211">
    <property type="entry name" value="ABC_TRANSPORTER_1"/>
    <property type="match status" value="1"/>
</dbReference>
<dbReference type="Pfam" id="PF08352">
    <property type="entry name" value="oligo_HPY"/>
    <property type="match status" value="1"/>
</dbReference>
<feature type="domain" description="ABC transporter" evidence="8">
    <location>
        <begin position="5"/>
        <end position="250"/>
    </location>
</feature>
<evidence type="ECO:0000313" key="9">
    <source>
        <dbReference type="EMBL" id="OQO89570.1"/>
    </source>
</evidence>
<keyword evidence="7" id="KW-0472">Membrane</keyword>
<dbReference type="SUPFAM" id="SSF52540">
    <property type="entry name" value="P-loop containing nucleoside triphosphate hydrolases"/>
    <property type="match status" value="1"/>
</dbReference>
<organism evidence="9 10">
    <name type="scientific">Saccharomonospora piscinae</name>
    <dbReference type="NCBI Taxonomy" id="687388"/>
    <lineage>
        <taxon>Bacteria</taxon>
        <taxon>Bacillati</taxon>
        <taxon>Actinomycetota</taxon>
        <taxon>Actinomycetes</taxon>
        <taxon>Pseudonocardiales</taxon>
        <taxon>Pseudonocardiaceae</taxon>
        <taxon>Saccharomonospora</taxon>
    </lineage>
</organism>
<dbReference type="FunFam" id="3.40.50.300:FF:000016">
    <property type="entry name" value="Oligopeptide ABC transporter ATP-binding component"/>
    <property type="match status" value="1"/>
</dbReference>
<evidence type="ECO:0000256" key="7">
    <source>
        <dbReference type="ARBA" id="ARBA00023136"/>
    </source>
</evidence>
<dbReference type="Proteomes" id="UP000192591">
    <property type="component" value="Unassembled WGS sequence"/>
</dbReference>
<dbReference type="InterPro" id="IPR050388">
    <property type="entry name" value="ABC_Ni/Peptide_Import"/>
</dbReference>
<dbReference type="InterPro" id="IPR013563">
    <property type="entry name" value="Oligopep_ABC_C"/>
</dbReference>
<comment type="caution">
    <text evidence="9">The sequence shown here is derived from an EMBL/GenBank/DDBJ whole genome shotgun (WGS) entry which is preliminary data.</text>
</comment>
<dbReference type="EMBL" id="MWIH01000009">
    <property type="protein sequence ID" value="OQO89570.1"/>
    <property type="molecule type" value="Genomic_DNA"/>
</dbReference>
<evidence type="ECO:0000313" key="10">
    <source>
        <dbReference type="Proteomes" id="UP000192591"/>
    </source>
</evidence>
<keyword evidence="5" id="KW-0547">Nucleotide-binding</keyword>
<dbReference type="Pfam" id="PF00005">
    <property type="entry name" value="ABC_tran"/>
    <property type="match status" value="1"/>
</dbReference>
<keyword evidence="10" id="KW-1185">Reference proteome</keyword>
<evidence type="ECO:0000256" key="5">
    <source>
        <dbReference type="ARBA" id="ARBA00022741"/>
    </source>
</evidence>
<keyword evidence="3" id="KW-0813">Transport</keyword>
<dbReference type="AlphaFoldDB" id="A0A1V8ZXN1"/>
<evidence type="ECO:0000256" key="2">
    <source>
        <dbReference type="ARBA" id="ARBA00005417"/>
    </source>
</evidence>
<dbReference type="GO" id="GO:0015833">
    <property type="term" value="P:peptide transport"/>
    <property type="evidence" value="ECO:0007669"/>
    <property type="project" value="InterPro"/>
</dbReference>
<proteinExistence type="inferred from homology"/>
<dbReference type="InterPro" id="IPR003593">
    <property type="entry name" value="AAA+_ATPase"/>
</dbReference>
<dbReference type="Gene3D" id="3.40.50.300">
    <property type="entry name" value="P-loop containing nucleotide triphosphate hydrolases"/>
    <property type="match status" value="1"/>
</dbReference>
<name>A0A1V8ZXN1_SACPI</name>
<accession>A0A1V8ZXN1</accession>
<dbReference type="RefSeq" id="WP_081195120.1">
    <property type="nucleotide sequence ID" value="NZ_MWIH01000009.1"/>
</dbReference>
<dbReference type="GO" id="GO:0005524">
    <property type="term" value="F:ATP binding"/>
    <property type="evidence" value="ECO:0007669"/>
    <property type="project" value="UniProtKB-KW"/>
</dbReference>
<dbReference type="PANTHER" id="PTHR43297">
    <property type="entry name" value="OLIGOPEPTIDE TRANSPORT ATP-BINDING PROTEIN APPD"/>
    <property type="match status" value="1"/>
</dbReference>
<dbReference type="InterPro" id="IPR017871">
    <property type="entry name" value="ABC_transporter-like_CS"/>
</dbReference>
<keyword evidence="4" id="KW-1003">Cell membrane</keyword>